<dbReference type="SMART" id="SM00365">
    <property type="entry name" value="LRR_SD22"/>
    <property type="match status" value="7"/>
</dbReference>
<dbReference type="PANTHER" id="PTHR45617">
    <property type="entry name" value="LEUCINE RICH REPEAT FAMILY PROTEIN"/>
    <property type="match status" value="1"/>
</dbReference>
<evidence type="ECO:0000256" key="2">
    <source>
        <dbReference type="ARBA" id="ARBA00022737"/>
    </source>
</evidence>
<dbReference type="Proteomes" id="UP000502823">
    <property type="component" value="Unassembled WGS sequence"/>
</dbReference>
<keyword evidence="4" id="KW-0812">Transmembrane</keyword>
<protein>
    <recommendedName>
        <fullName evidence="7">LRRCT domain-containing protein</fullName>
    </recommendedName>
</protein>
<sequence>VQRLDLTENLIENIPNLEKYTSLEILQLAHNRIQQISATAFDKLKNLKHLDLSNNSFTDWMQIDAGMLLQTLVGLKTLKLSNNNLKTFTGKVSRMRINSSSLEDLYLSSCNIRQVDGEALRGFERLRTLDLSSNPIKWLDDLSSPTLTTLDLSHCEIDTMNTNALRKMPSLTILRVTGNTQFAVNHGNLTSVSLQVFEAENCSLTVPGLHGFPNLTYANLRKNKIVTLQEKSFLKNKCLVELDISANEISDIHPQAFVGARQLKFVNLSANSLQGFLPSNTFSTNYNLKTLDLSMNRLQSVGNLSMLMLENLDLSQCQIKEIDKDSLKSLPWLTFLNLSHNPIENMPDNIQSWYLRHIDLSYCRLSSITNDTFKRFPEIGSINLIGNRFTNPFRVDMFTYNERLDSLKLADNPWICDCNSQEFKNFWEFLTSYPAKVQESEKAHIKCMSPVSVTGKSWIQACYGTWYPYYEPETTFSFTHYGTALIILIITAAGVFAVVGVIRHGIKKRIKEAQEEMEREMGHVCADQSAVLFQPRENLDMDTPDSPDVAERRRRDSQLTQPPTYEEVMEMLRSSREDIVSTAGVGNVAENEGDTQHVKRNIRTGQSREYSVASDDSDDEGTHSVDSYRGTEHSGDYSVGSDESDYERVASTQLNKYN</sequence>
<accession>A0A6L2PT18</accession>
<evidence type="ECO:0008006" key="7">
    <source>
        <dbReference type="Google" id="ProtNLM"/>
    </source>
</evidence>
<dbReference type="Pfam" id="PF13516">
    <property type="entry name" value="LRR_6"/>
    <property type="match status" value="1"/>
</dbReference>
<evidence type="ECO:0000313" key="6">
    <source>
        <dbReference type="Proteomes" id="UP000502823"/>
    </source>
</evidence>
<comment type="caution">
    <text evidence="5">The sequence shown here is derived from an EMBL/GenBank/DDBJ whole genome shotgun (WGS) entry which is preliminary data.</text>
</comment>
<dbReference type="SMART" id="SM00369">
    <property type="entry name" value="LRR_TYP"/>
    <property type="match status" value="10"/>
</dbReference>
<dbReference type="SUPFAM" id="SSF52058">
    <property type="entry name" value="L domain-like"/>
    <property type="match status" value="3"/>
</dbReference>
<feature type="region of interest" description="Disordered" evidence="3">
    <location>
        <begin position="535"/>
        <end position="563"/>
    </location>
</feature>
<evidence type="ECO:0000256" key="1">
    <source>
        <dbReference type="ARBA" id="ARBA00022614"/>
    </source>
</evidence>
<evidence type="ECO:0000256" key="4">
    <source>
        <dbReference type="SAM" id="Phobius"/>
    </source>
</evidence>
<gene>
    <name evidence="5" type="ORF">Cfor_04571</name>
</gene>
<proteinExistence type="predicted"/>
<reference evidence="6" key="1">
    <citation type="submission" date="2020-01" db="EMBL/GenBank/DDBJ databases">
        <title>Draft genome sequence of the Termite Coptotermes fromosanus.</title>
        <authorList>
            <person name="Itakura S."/>
            <person name="Yosikawa Y."/>
            <person name="Umezawa K."/>
        </authorList>
    </citation>
    <scope>NUCLEOTIDE SEQUENCE [LARGE SCALE GENOMIC DNA]</scope>
</reference>
<dbReference type="Pfam" id="PF00560">
    <property type="entry name" value="LRR_1"/>
    <property type="match status" value="1"/>
</dbReference>
<evidence type="ECO:0000313" key="5">
    <source>
        <dbReference type="EMBL" id="GFG35699.1"/>
    </source>
</evidence>
<keyword evidence="6" id="KW-1185">Reference proteome</keyword>
<name>A0A6L2PT18_COPFO</name>
<dbReference type="OrthoDB" id="1574204at2759"/>
<dbReference type="InterPro" id="IPR003591">
    <property type="entry name" value="Leu-rich_rpt_typical-subtyp"/>
</dbReference>
<feature type="non-terminal residue" evidence="5">
    <location>
        <position position="1"/>
    </location>
</feature>
<dbReference type="InterPro" id="IPR001611">
    <property type="entry name" value="Leu-rich_rpt"/>
</dbReference>
<dbReference type="AlphaFoldDB" id="A0A6L2PT18"/>
<evidence type="ECO:0000256" key="3">
    <source>
        <dbReference type="SAM" id="MobiDB-lite"/>
    </source>
</evidence>
<dbReference type="Gene3D" id="3.80.10.10">
    <property type="entry name" value="Ribonuclease Inhibitor"/>
    <property type="match status" value="4"/>
</dbReference>
<keyword evidence="2" id="KW-0677">Repeat</keyword>
<dbReference type="InParanoid" id="A0A6L2PT18"/>
<dbReference type="PROSITE" id="PS51450">
    <property type="entry name" value="LRR"/>
    <property type="match status" value="6"/>
</dbReference>
<dbReference type="PANTHER" id="PTHR45617:SF165">
    <property type="entry name" value="COMMON DPR-INTERACTING PROTEIN-RELATED"/>
    <property type="match status" value="1"/>
</dbReference>
<dbReference type="InterPro" id="IPR032675">
    <property type="entry name" value="LRR_dom_sf"/>
</dbReference>
<organism evidence="5 6">
    <name type="scientific">Coptotermes formosanus</name>
    <name type="common">Formosan subterranean termite</name>
    <dbReference type="NCBI Taxonomy" id="36987"/>
    <lineage>
        <taxon>Eukaryota</taxon>
        <taxon>Metazoa</taxon>
        <taxon>Ecdysozoa</taxon>
        <taxon>Arthropoda</taxon>
        <taxon>Hexapoda</taxon>
        <taxon>Insecta</taxon>
        <taxon>Pterygota</taxon>
        <taxon>Neoptera</taxon>
        <taxon>Polyneoptera</taxon>
        <taxon>Dictyoptera</taxon>
        <taxon>Blattodea</taxon>
        <taxon>Blattoidea</taxon>
        <taxon>Termitoidae</taxon>
        <taxon>Rhinotermitidae</taxon>
        <taxon>Coptotermes</taxon>
    </lineage>
</organism>
<keyword evidence="4" id="KW-0472">Membrane</keyword>
<keyword evidence="1" id="KW-0433">Leucine-rich repeat</keyword>
<feature type="transmembrane region" description="Helical" evidence="4">
    <location>
        <begin position="481"/>
        <end position="502"/>
    </location>
</feature>
<dbReference type="EMBL" id="BLKM01000566">
    <property type="protein sequence ID" value="GFG35699.1"/>
    <property type="molecule type" value="Genomic_DNA"/>
</dbReference>
<keyword evidence="4" id="KW-1133">Transmembrane helix</keyword>
<dbReference type="Pfam" id="PF13855">
    <property type="entry name" value="LRR_8"/>
    <property type="match status" value="3"/>
</dbReference>
<feature type="region of interest" description="Disordered" evidence="3">
    <location>
        <begin position="584"/>
        <end position="658"/>
    </location>
</feature>